<evidence type="ECO:0000313" key="10">
    <source>
        <dbReference type="EMBL" id="MCR2835035.1"/>
    </source>
</evidence>
<name>A0ABT1XWF8_9SPHN</name>
<evidence type="ECO:0000256" key="7">
    <source>
        <dbReference type="ARBA" id="ARBA00023136"/>
    </source>
</evidence>
<evidence type="ECO:0000256" key="8">
    <source>
        <dbReference type="SAM" id="Phobius"/>
    </source>
</evidence>
<dbReference type="Gene3D" id="3.90.550.10">
    <property type="entry name" value="Spore Coat Polysaccharide Biosynthesis Protein SpsA, Chain A"/>
    <property type="match status" value="1"/>
</dbReference>
<evidence type="ECO:0000256" key="6">
    <source>
        <dbReference type="ARBA" id="ARBA00022989"/>
    </source>
</evidence>
<dbReference type="SUPFAM" id="SSF53448">
    <property type="entry name" value="Nucleotide-diphospho-sugar transferases"/>
    <property type="match status" value="1"/>
</dbReference>
<evidence type="ECO:0000259" key="9">
    <source>
        <dbReference type="Pfam" id="PF00535"/>
    </source>
</evidence>
<comment type="caution">
    <text evidence="10">The sequence shown here is derived from an EMBL/GenBank/DDBJ whole genome shotgun (WGS) entry which is preliminary data.</text>
</comment>
<keyword evidence="1" id="KW-1003">Cell membrane</keyword>
<evidence type="ECO:0000256" key="3">
    <source>
        <dbReference type="ARBA" id="ARBA00022679"/>
    </source>
</evidence>
<dbReference type="InterPro" id="IPR029044">
    <property type="entry name" value="Nucleotide-diphossugar_trans"/>
</dbReference>
<keyword evidence="7 8" id="KW-0472">Membrane</keyword>
<proteinExistence type="predicted"/>
<dbReference type="RefSeq" id="WP_257596907.1">
    <property type="nucleotide sequence ID" value="NZ_JANKHH010000007.1"/>
</dbReference>
<keyword evidence="6 8" id="KW-1133">Transmembrane helix</keyword>
<evidence type="ECO:0000256" key="2">
    <source>
        <dbReference type="ARBA" id="ARBA00022676"/>
    </source>
</evidence>
<keyword evidence="4 8" id="KW-0812">Transmembrane</keyword>
<feature type="transmembrane region" description="Helical" evidence="8">
    <location>
        <begin position="246"/>
        <end position="269"/>
    </location>
</feature>
<evidence type="ECO:0000256" key="4">
    <source>
        <dbReference type="ARBA" id="ARBA00022692"/>
    </source>
</evidence>
<keyword evidence="2" id="KW-0328">Glycosyltransferase</keyword>
<feature type="transmembrane region" description="Helical" evidence="8">
    <location>
        <begin position="281"/>
        <end position="306"/>
    </location>
</feature>
<evidence type="ECO:0000256" key="5">
    <source>
        <dbReference type="ARBA" id="ARBA00022985"/>
    </source>
</evidence>
<keyword evidence="11" id="KW-1185">Reference proteome</keyword>
<dbReference type="Pfam" id="PF00535">
    <property type="entry name" value="Glycos_transf_2"/>
    <property type="match status" value="1"/>
</dbReference>
<keyword evidence="5" id="KW-0448">Lipopolysaccharide biosynthesis</keyword>
<gene>
    <name evidence="10" type="ORF">NSO95_13885</name>
</gene>
<sequence>MSFAGKIEPSLGTAPDCSFVIPFFNEHESLQILYREIVENCEALGNTFELVFVDDGSTDAGTEVVRRLAQADPRVSLLRFRRNFGKSAALSAGFGAAQGDVVFSMDADLQDNPSEIGNFLAALDLGADVVSGWKQVRNDPVDKTLPSKLFNGAVNKAFGLKLNDHNCGFKAYRRETLAELNLYGELHRFVPALLHARGFRIAQIPVEHRARRFGKSKFGAKRLVKGALDLLTVWLTTRYGARPLHLFGGTGLVASVLGGGILTYLSVLWALGMGPIGDRPLLLFGMLLVLAGGQLIGVGLLGELILARTIGEKDKYAIAEKSGAVADRELERRIAAASTLD</sequence>
<feature type="domain" description="Glycosyltransferase 2-like" evidence="9">
    <location>
        <begin position="18"/>
        <end position="178"/>
    </location>
</feature>
<keyword evidence="3" id="KW-0808">Transferase</keyword>
<organism evidence="10 11">
    <name type="scientific">Parerythrobacter lacustris</name>
    <dbReference type="NCBI Taxonomy" id="2969984"/>
    <lineage>
        <taxon>Bacteria</taxon>
        <taxon>Pseudomonadati</taxon>
        <taxon>Pseudomonadota</taxon>
        <taxon>Alphaproteobacteria</taxon>
        <taxon>Sphingomonadales</taxon>
        <taxon>Erythrobacteraceae</taxon>
        <taxon>Parerythrobacter</taxon>
    </lineage>
</organism>
<dbReference type="PANTHER" id="PTHR48090">
    <property type="entry name" value="UNDECAPRENYL-PHOSPHATE 4-DEOXY-4-FORMAMIDO-L-ARABINOSE TRANSFERASE-RELATED"/>
    <property type="match status" value="1"/>
</dbReference>
<dbReference type="PANTHER" id="PTHR48090:SF3">
    <property type="entry name" value="UNDECAPRENYL-PHOSPHATE 4-DEOXY-4-FORMAMIDO-L-ARABINOSE TRANSFERASE"/>
    <property type="match status" value="1"/>
</dbReference>
<evidence type="ECO:0000313" key="11">
    <source>
        <dbReference type="Proteomes" id="UP001206067"/>
    </source>
</evidence>
<reference evidence="10 11" key="1">
    <citation type="submission" date="2022-08" db="EMBL/GenBank/DDBJ databases">
        <title>Polyphasic taxonomy analysis of Qipengyuania sp.RS5-5.</title>
        <authorList>
            <person name="Xamxidin M."/>
            <person name="Wu M."/>
        </authorList>
    </citation>
    <scope>NUCLEOTIDE SEQUENCE [LARGE SCALE GENOMIC DNA]</scope>
    <source>
        <strain evidence="10 11">RS5-5</strain>
    </source>
</reference>
<protein>
    <submittedName>
        <fullName evidence="10">Glycosyltransferase family 2 protein</fullName>
    </submittedName>
</protein>
<accession>A0ABT1XWF8</accession>
<dbReference type="EMBL" id="JANKHH010000007">
    <property type="protein sequence ID" value="MCR2835035.1"/>
    <property type="molecule type" value="Genomic_DNA"/>
</dbReference>
<dbReference type="CDD" id="cd04187">
    <property type="entry name" value="DPM1_like_bac"/>
    <property type="match status" value="1"/>
</dbReference>
<evidence type="ECO:0000256" key="1">
    <source>
        <dbReference type="ARBA" id="ARBA00022475"/>
    </source>
</evidence>
<dbReference type="Proteomes" id="UP001206067">
    <property type="component" value="Unassembled WGS sequence"/>
</dbReference>
<dbReference type="InterPro" id="IPR050256">
    <property type="entry name" value="Glycosyltransferase_2"/>
</dbReference>
<dbReference type="InterPro" id="IPR001173">
    <property type="entry name" value="Glyco_trans_2-like"/>
</dbReference>